<dbReference type="EMBL" id="KV875101">
    <property type="protein sequence ID" value="OIW26169.1"/>
    <property type="molecule type" value="Genomic_DNA"/>
</dbReference>
<evidence type="ECO:0000256" key="3">
    <source>
        <dbReference type="ARBA" id="ARBA00022989"/>
    </source>
</evidence>
<dbReference type="FunCoup" id="A0A1J7IYK3">
    <property type="interactions" value="29"/>
</dbReference>
<feature type="transmembrane region" description="Helical" evidence="6">
    <location>
        <begin position="170"/>
        <end position="188"/>
    </location>
</feature>
<dbReference type="PROSITE" id="PS50850">
    <property type="entry name" value="MFS"/>
    <property type="match status" value="1"/>
</dbReference>
<dbReference type="Gene3D" id="1.20.1250.20">
    <property type="entry name" value="MFS general substrate transporter like domains"/>
    <property type="match status" value="1"/>
</dbReference>
<proteinExistence type="predicted"/>
<dbReference type="GO" id="GO:0005886">
    <property type="term" value="C:plasma membrane"/>
    <property type="evidence" value="ECO:0007669"/>
    <property type="project" value="TreeGrafter"/>
</dbReference>
<evidence type="ECO:0000256" key="6">
    <source>
        <dbReference type="SAM" id="Phobius"/>
    </source>
</evidence>
<keyword evidence="4 6" id="KW-0472">Membrane</keyword>
<dbReference type="PANTHER" id="PTHR23501">
    <property type="entry name" value="MAJOR FACILITATOR SUPERFAMILY"/>
    <property type="match status" value="1"/>
</dbReference>
<sequence>MEHKEPGNESDTGVSTANEDSSPVVVIDNPQEDGQPWKPSRDFILAFSSLSTLTLAVAFDATTLSVALPTISQALHGTALEAFWSGTAFLLSSTVLQPSIASLSNIFGRKYVIYWAILLFGAGSLIGALAGNFTVLLVGRTIQGVGGGGIIVLTEVVVTDLTPLQVRGQWYSMISSMWAIGTVFGPLIGSGFSQNITWRWIMYINLPIIGIGLVFVILFLHQAKVPGGINKKLRRFDWVGSFVFTASMTAFLYGVSTGGVANPWGSYKVLLPLLLGPVGLVLFGVYEWKYAEEPIIVRGLFRNWDMIASYIITVFHGLILWSLVYFLTLYYQGAKLYTPVTSALAILPESLTVAPAGMAVGIIAAKTGHYRWSVWAGWVLTTAGAGLLWLLQPHTSVAQWIFINLPIGVGTGMLFPAMALSIQAACEPGFNGHASAFYSFLRGVGQSVGVAISGVIFQNVFRRKLLELPAFAALADEYSRDATNVVGIIKAMPAGGDRSDLIQAYADSLRIIWVTLLAFAAVGMFLGATIKGYTLNQEHITEQGLVGRSAVAAENEAARVEAGRVGEKRVSSG</sequence>
<evidence type="ECO:0000313" key="9">
    <source>
        <dbReference type="Proteomes" id="UP000182658"/>
    </source>
</evidence>
<gene>
    <name evidence="8" type="ORF">CONLIGDRAFT_709116</name>
</gene>
<dbReference type="AlphaFoldDB" id="A0A1J7IYK3"/>
<comment type="subcellular location">
    <subcellularLocation>
        <location evidence="1">Membrane</location>
        <topology evidence="1">Multi-pass membrane protein</topology>
    </subcellularLocation>
</comment>
<dbReference type="PRINTS" id="PR01036">
    <property type="entry name" value="TCRTETB"/>
</dbReference>
<feature type="transmembrane region" description="Helical" evidence="6">
    <location>
        <begin position="200"/>
        <end position="220"/>
    </location>
</feature>
<feature type="transmembrane region" description="Helical" evidence="6">
    <location>
        <begin position="112"/>
        <end position="131"/>
    </location>
</feature>
<feature type="transmembrane region" description="Helical" evidence="6">
    <location>
        <begin position="43"/>
        <end position="62"/>
    </location>
</feature>
<feature type="transmembrane region" description="Helical" evidence="6">
    <location>
        <begin position="82"/>
        <end position="100"/>
    </location>
</feature>
<name>A0A1J7IYK3_9PEZI</name>
<accession>A0A1J7IYK3</accession>
<evidence type="ECO:0000256" key="4">
    <source>
        <dbReference type="ARBA" id="ARBA00023136"/>
    </source>
</evidence>
<keyword evidence="3 6" id="KW-1133">Transmembrane helix</keyword>
<feature type="domain" description="Major facilitator superfamily (MFS) profile" evidence="7">
    <location>
        <begin position="46"/>
        <end position="535"/>
    </location>
</feature>
<evidence type="ECO:0000256" key="5">
    <source>
        <dbReference type="SAM" id="MobiDB-lite"/>
    </source>
</evidence>
<feature type="transmembrane region" description="Helical" evidence="6">
    <location>
        <begin position="372"/>
        <end position="391"/>
    </location>
</feature>
<dbReference type="Proteomes" id="UP000182658">
    <property type="component" value="Unassembled WGS sequence"/>
</dbReference>
<evidence type="ECO:0000256" key="1">
    <source>
        <dbReference type="ARBA" id="ARBA00004141"/>
    </source>
</evidence>
<keyword evidence="9" id="KW-1185">Reference proteome</keyword>
<feature type="transmembrane region" description="Helical" evidence="6">
    <location>
        <begin position="397"/>
        <end position="420"/>
    </location>
</feature>
<dbReference type="InterPro" id="IPR020846">
    <property type="entry name" value="MFS_dom"/>
</dbReference>
<keyword evidence="2 6" id="KW-0812">Transmembrane</keyword>
<feature type="transmembrane region" description="Helical" evidence="6">
    <location>
        <begin position="267"/>
        <end position="286"/>
    </location>
</feature>
<feature type="transmembrane region" description="Helical" evidence="6">
    <location>
        <begin position="343"/>
        <end position="365"/>
    </location>
</feature>
<protein>
    <submittedName>
        <fullName evidence="8">MFS general substrate transporter</fullName>
    </submittedName>
</protein>
<dbReference type="Pfam" id="PF07690">
    <property type="entry name" value="MFS_1"/>
    <property type="match status" value="1"/>
</dbReference>
<feature type="transmembrane region" description="Helical" evidence="6">
    <location>
        <begin position="511"/>
        <end position="530"/>
    </location>
</feature>
<feature type="transmembrane region" description="Helical" evidence="6">
    <location>
        <begin position="137"/>
        <end position="158"/>
    </location>
</feature>
<feature type="transmembrane region" description="Helical" evidence="6">
    <location>
        <begin position="307"/>
        <end position="331"/>
    </location>
</feature>
<dbReference type="PANTHER" id="PTHR23501:SF59">
    <property type="entry name" value="MAJOR FACILITATOR SUPERFAMILY (MFS) PROFILE DOMAIN-CONTAINING PROTEIN-RELATED"/>
    <property type="match status" value="1"/>
</dbReference>
<dbReference type="SUPFAM" id="SSF103473">
    <property type="entry name" value="MFS general substrate transporter"/>
    <property type="match status" value="1"/>
</dbReference>
<dbReference type="InterPro" id="IPR036259">
    <property type="entry name" value="MFS_trans_sf"/>
</dbReference>
<reference evidence="8 9" key="1">
    <citation type="submission" date="2016-10" db="EMBL/GenBank/DDBJ databases">
        <title>Draft genome sequence of Coniochaeta ligniaria NRRL30616, a lignocellulolytic fungus for bioabatement of inhibitors in plant biomass hydrolysates.</title>
        <authorList>
            <consortium name="DOE Joint Genome Institute"/>
            <person name="Jimenez D.J."/>
            <person name="Hector R.E."/>
            <person name="Riley R."/>
            <person name="Sun H."/>
            <person name="Grigoriev I.V."/>
            <person name="Van Elsas J.D."/>
            <person name="Nichols N.N."/>
        </authorList>
    </citation>
    <scope>NUCLEOTIDE SEQUENCE [LARGE SCALE GENOMIC DNA]</scope>
    <source>
        <strain evidence="8 9">NRRL 30616</strain>
    </source>
</reference>
<feature type="compositionally biased region" description="Polar residues" evidence="5">
    <location>
        <begin position="9"/>
        <end position="21"/>
    </location>
</feature>
<evidence type="ECO:0000259" key="7">
    <source>
        <dbReference type="PROSITE" id="PS50850"/>
    </source>
</evidence>
<feature type="transmembrane region" description="Helical" evidence="6">
    <location>
        <begin position="236"/>
        <end position="255"/>
    </location>
</feature>
<dbReference type="InterPro" id="IPR011701">
    <property type="entry name" value="MFS"/>
</dbReference>
<dbReference type="GO" id="GO:0022857">
    <property type="term" value="F:transmembrane transporter activity"/>
    <property type="evidence" value="ECO:0007669"/>
    <property type="project" value="InterPro"/>
</dbReference>
<dbReference type="OrthoDB" id="2351791at2759"/>
<feature type="region of interest" description="Disordered" evidence="5">
    <location>
        <begin position="1"/>
        <end position="35"/>
    </location>
</feature>
<feature type="transmembrane region" description="Helical" evidence="6">
    <location>
        <begin position="440"/>
        <end position="461"/>
    </location>
</feature>
<organism evidence="8 9">
    <name type="scientific">Coniochaeta ligniaria NRRL 30616</name>
    <dbReference type="NCBI Taxonomy" id="1408157"/>
    <lineage>
        <taxon>Eukaryota</taxon>
        <taxon>Fungi</taxon>
        <taxon>Dikarya</taxon>
        <taxon>Ascomycota</taxon>
        <taxon>Pezizomycotina</taxon>
        <taxon>Sordariomycetes</taxon>
        <taxon>Sordariomycetidae</taxon>
        <taxon>Coniochaetales</taxon>
        <taxon>Coniochaetaceae</taxon>
        <taxon>Coniochaeta</taxon>
    </lineage>
</organism>
<evidence type="ECO:0000313" key="8">
    <source>
        <dbReference type="EMBL" id="OIW26169.1"/>
    </source>
</evidence>
<dbReference type="InParanoid" id="A0A1J7IYK3"/>
<evidence type="ECO:0000256" key="2">
    <source>
        <dbReference type="ARBA" id="ARBA00022692"/>
    </source>
</evidence>